<comment type="cofactor">
    <cofactor evidence="2">
        <name>Zn(2+)</name>
        <dbReference type="ChEBI" id="CHEBI:29105"/>
    </cofactor>
</comment>
<dbReference type="NCBIfam" id="TIGR00577">
    <property type="entry name" value="fpg"/>
    <property type="match status" value="1"/>
</dbReference>
<keyword evidence="14" id="KW-0326">Glycosidase</keyword>
<evidence type="ECO:0000256" key="9">
    <source>
        <dbReference type="ARBA" id="ARBA00022833"/>
    </source>
</evidence>
<comment type="catalytic activity">
    <reaction evidence="15">
        <text>2'-deoxyribonucleotide-(2'-deoxyribose 5'-phosphate)-2'-deoxyribonucleotide-DNA = a 3'-end 2'-deoxyribonucleotide-(2,3-dehydro-2,3-deoxyribose 5'-phosphate)-DNA + a 5'-end 5'-phospho-2'-deoxyribonucleoside-DNA + H(+)</text>
        <dbReference type="Rhea" id="RHEA:66592"/>
        <dbReference type="Rhea" id="RHEA-COMP:13180"/>
        <dbReference type="Rhea" id="RHEA-COMP:16897"/>
        <dbReference type="Rhea" id="RHEA-COMP:17067"/>
        <dbReference type="ChEBI" id="CHEBI:15378"/>
        <dbReference type="ChEBI" id="CHEBI:136412"/>
        <dbReference type="ChEBI" id="CHEBI:157695"/>
        <dbReference type="ChEBI" id="CHEBI:167181"/>
        <dbReference type="EC" id="4.2.99.18"/>
    </reaction>
</comment>
<keyword evidence="6" id="KW-0227">DNA damage</keyword>
<evidence type="ECO:0000259" key="18">
    <source>
        <dbReference type="PROSITE" id="PS51068"/>
    </source>
</evidence>
<dbReference type="SMART" id="SM00898">
    <property type="entry name" value="Fapy_DNA_glyco"/>
    <property type="match status" value="1"/>
</dbReference>
<keyword evidence="12" id="KW-0456">Lyase</keyword>
<evidence type="ECO:0000259" key="17">
    <source>
        <dbReference type="PROSITE" id="PS51066"/>
    </source>
</evidence>
<evidence type="ECO:0000256" key="2">
    <source>
        <dbReference type="ARBA" id="ARBA00001947"/>
    </source>
</evidence>
<evidence type="ECO:0000256" key="3">
    <source>
        <dbReference type="ARBA" id="ARBA00009409"/>
    </source>
</evidence>
<evidence type="ECO:0000313" key="20">
    <source>
        <dbReference type="Proteomes" id="UP000176634"/>
    </source>
</evidence>
<dbReference type="Proteomes" id="UP000176634">
    <property type="component" value="Unassembled WGS sequence"/>
</dbReference>
<dbReference type="InterPro" id="IPR012319">
    <property type="entry name" value="FPG_cat"/>
</dbReference>
<reference evidence="19 20" key="1">
    <citation type="journal article" date="2016" name="Nat. Commun.">
        <title>Thousands of microbial genomes shed light on interconnected biogeochemical processes in an aquifer system.</title>
        <authorList>
            <person name="Anantharaman K."/>
            <person name="Brown C.T."/>
            <person name="Hug L.A."/>
            <person name="Sharon I."/>
            <person name="Castelle C.J."/>
            <person name="Probst A.J."/>
            <person name="Thomas B.C."/>
            <person name="Singh A."/>
            <person name="Wilkins M.J."/>
            <person name="Karaoz U."/>
            <person name="Brodie E.L."/>
            <person name="Williams K.H."/>
            <person name="Hubbard S.S."/>
            <person name="Banfield J.F."/>
        </authorList>
    </citation>
    <scope>NUCLEOTIDE SEQUENCE [LARGE SCALE GENOMIC DNA]</scope>
</reference>
<gene>
    <name evidence="19" type="ORF">A2563_05200</name>
</gene>
<proteinExistence type="inferred from homology"/>
<evidence type="ECO:0000256" key="15">
    <source>
        <dbReference type="ARBA" id="ARBA00044632"/>
    </source>
</evidence>
<evidence type="ECO:0000256" key="7">
    <source>
        <dbReference type="ARBA" id="ARBA00022771"/>
    </source>
</evidence>
<dbReference type="InterPro" id="IPR035937">
    <property type="entry name" value="FPG_N"/>
</dbReference>
<protein>
    <submittedName>
        <fullName evidence="19">DNA-formamidopyrimidine glycosylase</fullName>
    </submittedName>
</protein>
<evidence type="ECO:0000256" key="8">
    <source>
        <dbReference type="ARBA" id="ARBA00022801"/>
    </source>
</evidence>
<evidence type="ECO:0000256" key="6">
    <source>
        <dbReference type="ARBA" id="ARBA00022763"/>
    </source>
</evidence>
<evidence type="ECO:0000256" key="12">
    <source>
        <dbReference type="ARBA" id="ARBA00023239"/>
    </source>
</evidence>
<dbReference type="Gene3D" id="3.20.190.10">
    <property type="entry name" value="MutM-like, N-terminal"/>
    <property type="match status" value="1"/>
</dbReference>
<comment type="catalytic activity">
    <reaction evidence="1">
        <text>Hydrolysis of DNA containing ring-opened 7-methylguanine residues, releasing 2,6-diamino-4-hydroxy-5-(N-methyl)formamidopyrimidine.</text>
        <dbReference type="EC" id="3.2.2.23"/>
    </reaction>
</comment>
<evidence type="ECO:0000256" key="10">
    <source>
        <dbReference type="ARBA" id="ARBA00023125"/>
    </source>
</evidence>
<dbReference type="InterPro" id="IPR000214">
    <property type="entry name" value="Znf_DNA_glyclase/AP_lyase"/>
</dbReference>
<dbReference type="EMBL" id="MFRA01000006">
    <property type="protein sequence ID" value="OGH92350.1"/>
    <property type="molecule type" value="Genomic_DNA"/>
</dbReference>
<evidence type="ECO:0000256" key="16">
    <source>
        <dbReference type="PROSITE-ProRule" id="PRU00391"/>
    </source>
</evidence>
<comment type="subunit">
    <text evidence="4">Monomer.</text>
</comment>
<keyword evidence="7 16" id="KW-0863">Zinc-finger</keyword>
<dbReference type="PANTHER" id="PTHR22993:SF9">
    <property type="entry name" value="FORMAMIDOPYRIMIDINE-DNA GLYCOSYLASE"/>
    <property type="match status" value="1"/>
</dbReference>
<keyword evidence="8" id="KW-0378">Hydrolase</keyword>
<keyword evidence="10" id="KW-0238">DNA-binding</keyword>
<dbReference type="NCBIfam" id="NF002211">
    <property type="entry name" value="PRK01103.1"/>
    <property type="match status" value="1"/>
</dbReference>
<evidence type="ECO:0000256" key="4">
    <source>
        <dbReference type="ARBA" id="ARBA00011245"/>
    </source>
</evidence>
<dbReference type="SUPFAM" id="SSF46946">
    <property type="entry name" value="S13-like H2TH domain"/>
    <property type="match status" value="1"/>
</dbReference>
<organism evidence="19 20">
    <name type="scientific">Candidatus Magasanikbacteria bacterium RIFOXYD1_FULL_40_23</name>
    <dbReference type="NCBI Taxonomy" id="1798705"/>
    <lineage>
        <taxon>Bacteria</taxon>
        <taxon>Candidatus Magasanikiibacteriota</taxon>
    </lineage>
</organism>
<evidence type="ECO:0000256" key="13">
    <source>
        <dbReference type="ARBA" id="ARBA00023268"/>
    </source>
</evidence>
<keyword evidence="5" id="KW-0479">Metal-binding</keyword>
<evidence type="ECO:0000256" key="5">
    <source>
        <dbReference type="ARBA" id="ARBA00022723"/>
    </source>
</evidence>
<comment type="caution">
    <text evidence="19">The sequence shown here is derived from an EMBL/GenBank/DDBJ whole genome shotgun (WGS) entry which is preliminary data.</text>
</comment>
<dbReference type="CDD" id="cd08966">
    <property type="entry name" value="EcFpg-like_N"/>
    <property type="match status" value="1"/>
</dbReference>
<evidence type="ECO:0000256" key="14">
    <source>
        <dbReference type="ARBA" id="ARBA00023295"/>
    </source>
</evidence>
<dbReference type="GO" id="GO:0034039">
    <property type="term" value="F:8-oxo-7,8-dihydroguanine DNA N-glycosylase activity"/>
    <property type="evidence" value="ECO:0007669"/>
    <property type="project" value="TreeGrafter"/>
</dbReference>
<dbReference type="InterPro" id="IPR020629">
    <property type="entry name" value="FPG_Glyclase"/>
</dbReference>
<accession>A0A1F6P8H6</accession>
<feature type="domain" description="Formamidopyrimidine-DNA glycosylase catalytic" evidence="18">
    <location>
        <begin position="2"/>
        <end position="129"/>
    </location>
</feature>
<dbReference type="GO" id="GO:0140078">
    <property type="term" value="F:class I DNA-(apurinic or apyrimidinic site) endonuclease activity"/>
    <property type="evidence" value="ECO:0007669"/>
    <property type="project" value="UniProtKB-EC"/>
</dbReference>
<dbReference type="InterPro" id="IPR015886">
    <property type="entry name" value="H2TH_FPG"/>
</dbReference>
<sequence length="290" mass="32721">MPELPEVETIRRDLTKVILGKKITNIEVLHKAPVKDGVKKFQEALKDKVIKKIDRVGKLMMLELSSGNFLLVHLKMTGQLIYQNKKNLIAGGHSFSSFDITDLPNKYTWVIWSFSDGSKLYFNDMRKFGYLKIVDKKQKEKIVAKYGAEPLTKIFTLNKFLEILDKRNAPIKSVLLNQALIAGIGNIYADEVCFAAGVFPATKASSLDRAEKIKLFKAINSILKKAIKYKGTTFKNYLSAHGRKGNFADFLQVYGRDKEKCFRCVQGVIANKKIGGRSSRYCPVCQKVVG</sequence>
<dbReference type="PANTHER" id="PTHR22993">
    <property type="entry name" value="FORMAMIDOPYRIMIDINE-DNA GLYCOSYLASE"/>
    <property type="match status" value="1"/>
</dbReference>
<dbReference type="PROSITE" id="PS51066">
    <property type="entry name" value="ZF_FPG_2"/>
    <property type="match status" value="1"/>
</dbReference>
<dbReference type="GO" id="GO:0003684">
    <property type="term" value="F:damaged DNA binding"/>
    <property type="evidence" value="ECO:0007669"/>
    <property type="project" value="InterPro"/>
</dbReference>
<dbReference type="STRING" id="1798705.A2563_05200"/>
<keyword evidence="13" id="KW-0511">Multifunctional enzyme</keyword>
<keyword evidence="9" id="KW-0862">Zinc</keyword>
<dbReference type="SUPFAM" id="SSF81624">
    <property type="entry name" value="N-terminal domain of MutM-like DNA repair proteins"/>
    <property type="match status" value="1"/>
</dbReference>
<dbReference type="SUPFAM" id="SSF57716">
    <property type="entry name" value="Glucocorticoid receptor-like (DNA-binding domain)"/>
    <property type="match status" value="1"/>
</dbReference>
<feature type="domain" description="FPG-type" evidence="17">
    <location>
        <begin position="252"/>
        <end position="287"/>
    </location>
</feature>
<dbReference type="GO" id="GO:0008270">
    <property type="term" value="F:zinc ion binding"/>
    <property type="evidence" value="ECO:0007669"/>
    <property type="project" value="UniProtKB-KW"/>
</dbReference>
<comment type="similarity">
    <text evidence="3">Belongs to the FPG family.</text>
</comment>
<dbReference type="GO" id="GO:0006284">
    <property type="term" value="P:base-excision repair"/>
    <property type="evidence" value="ECO:0007669"/>
    <property type="project" value="InterPro"/>
</dbReference>
<dbReference type="PROSITE" id="PS51068">
    <property type="entry name" value="FPG_CAT"/>
    <property type="match status" value="1"/>
</dbReference>
<dbReference type="FunFam" id="1.10.8.50:FF:000003">
    <property type="entry name" value="Formamidopyrimidine-DNA glycosylase"/>
    <property type="match status" value="1"/>
</dbReference>
<name>A0A1F6P8H6_9BACT</name>
<dbReference type="InterPro" id="IPR010979">
    <property type="entry name" value="Ribosomal_uS13-like_H2TH"/>
</dbReference>
<keyword evidence="11" id="KW-0234">DNA repair</keyword>
<evidence type="ECO:0000256" key="1">
    <source>
        <dbReference type="ARBA" id="ARBA00001668"/>
    </source>
</evidence>
<dbReference type="AlphaFoldDB" id="A0A1F6P8H6"/>
<evidence type="ECO:0000313" key="19">
    <source>
        <dbReference type="EMBL" id="OGH92350.1"/>
    </source>
</evidence>
<dbReference type="SMART" id="SM01232">
    <property type="entry name" value="H2TH"/>
    <property type="match status" value="1"/>
</dbReference>
<dbReference type="Pfam" id="PF01149">
    <property type="entry name" value="Fapy_DNA_glyco"/>
    <property type="match status" value="1"/>
</dbReference>
<evidence type="ECO:0000256" key="11">
    <source>
        <dbReference type="ARBA" id="ARBA00023204"/>
    </source>
</evidence>
<dbReference type="Pfam" id="PF06831">
    <property type="entry name" value="H2TH"/>
    <property type="match status" value="1"/>
</dbReference>
<dbReference type="Gene3D" id="1.10.8.50">
    <property type="match status" value="1"/>
</dbReference>